<dbReference type="PANTHER" id="PTHR42852:SF6">
    <property type="entry name" value="THIOL:DISULFIDE INTERCHANGE PROTEIN DSBE"/>
    <property type="match status" value="1"/>
</dbReference>
<name>A0AAJ1BDG5_9GAMM</name>
<dbReference type="EMBL" id="JAKUDL010000001">
    <property type="protein sequence ID" value="MCH4292749.1"/>
    <property type="molecule type" value="Genomic_DNA"/>
</dbReference>
<evidence type="ECO:0000259" key="6">
    <source>
        <dbReference type="PROSITE" id="PS51352"/>
    </source>
</evidence>
<dbReference type="Proteomes" id="UP001297581">
    <property type="component" value="Unassembled WGS sequence"/>
</dbReference>
<feature type="chain" id="PRO_5042591944" evidence="5">
    <location>
        <begin position="18"/>
        <end position="201"/>
    </location>
</feature>
<evidence type="ECO:0000256" key="3">
    <source>
        <dbReference type="ARBA" id="ARBA00023157"/>
    </source>
</evidence>
<protein>
    <submittedName>
        <fullName evidence="7">TlpA family protein disulfide reductase</fullName>
    </submittedName>
</protein>
<dbReference type="InterPro" id="IPR017937">
    <property type="entry name" value="Thioredoxin_CS"/>
</dbReference>
<sequence length="201" mass="22239">MRILLIILSLFGSAAMAAGNLQHKAYDTGEALSKPMVMTGFVELSRARSIPDIRFADIDGNAKRLDEHQGKLVVLNLWASWCAPCLREMPALQALQTQLIDAPIEIVPLSLDEDPSGIPAFLSRHGLEQYQSWFDPQLKVEAIMPANVVPATYVFDGEGNLVGFVRGFLDWSDKESEAFLRALGHKYTGEHLQTLMETPSV</sequence>
<dbReference type="PROSITE" id="PS00194">
    <property type="entry name" value="THIOREDOXIN_1"/>
    <property type="match status" value="1"/>
</dbReference>
<dbReference type="InterPro" id="IPR050553">
    <property type="entry name" value="Thioredoxin_ResA/DsbE_sf"/>
</dbReference>
<accession>A0AAJ1BDG5</accession>
<keyword evidence="3" id="KW-1015">Disulfide bond</keyword>
<reference evidence="7 8" key="1">
    <citation type="submission" date="2022-02" db="EMBL/GenBank/DDBJ databases">
        <title>The genome sequence of Shewanella sp. 3B26.</title>
        <authorList>
            <person name="Du J."/>
        </authorList>
    </citation>
    <scope>NUCLEOTIDE SEQUENCE [LARGE SCALE GENOMIC DNA]</scope>
    <source>
        <strain evidence="7 8">3B26</strain>
    </source>
</reference>
<dbReference type="CDD" id="cd02966">
    <property type="entry name" value="TlpA_like_family"/>
    <property type="match status" value="1"/>
</dbReference>
<dbReference type="AlphaFoldDB" id="A0AAJ1BDG5"/>
<keyword evidence="4" id="KW-0676">Redox-active center</keyword>
<keyword evidence="8" id="KW-1185">Reference proteome</keyword>
<keyword evidence="5" id="KW-0732">Signal</keyword>
<proteinExistence type="predicted"/>
<organism evidence="7 8">
    <name type="scientific">Shewanella zhuhaiensis</name>
    <dbReference type="NCBI Taxonomy" id="2919576"/>
    <lineage>
        <taxon>Bacteria</taxon>
        <taxon>Pseudomonadati</taxon>
        <taxon>Pseudomonadota</taxon>
        <taxon>Gammaproteobacteria</taxon>
        <taxon>Alteromonadales</taxon>
        <taxon>Shewanellaceae</taxon>
        <taxon>Shewanella</taxon>
    </lineage>
</organism>
<dbReference type="InterPro" id="IPR036249">
    <property type="entry name" value="Thioredoxin-like_sf"/>
</dbReference>
<dbReference type="RefSeq" id="WP_240589414.1">
    <property type="nucleotide sequence ID" value="NZ_JAKUDL010000001.1"/>
</dbReference>
<comment type="subcellular location">
    <subcellularLocation>
        <location evidence="1">Cell envelope</location>
    </subcellularLocation>
</comment>
<comment type="caution">
    <text evidence="7">The sequence shown here is derived from an EMBL/GenBank/DDBJ whole genome shotgun (WGS) entry which is preliminary data.</text>
</comment>
<keyword evidence="2" id="KW-0201">Cytochrome c-type biogenesis</keyword>
<evidence type="ECO:0000256" key="2">
    <source>
        <dbReference type="ARBA" id="ARBA00022748"/>
    </source>
</evidence>
<dbReference type="InterPro" id="IPR000866">
    <property type="entry name" value="AhpC/TSA"/>
</dbReference>
<evidence type="ECO:0000313" key="8">
    <source>
        <dbReference type="Proteomes" id="UP001297581"/>
    </source>
</evidence>
<dbReference type="GO" id="GO:0015036">
    <property type="term" value="F:disulfide oxidoreductase activity"/>
    <property type="evidence" value="ECO:0007669"/>
    <property type="project" value="UniProtKB-ARBA"/>
</dbReference>
<evidence type="ECO:0000256" key="4">
    <source>
        <dbReference type="ARBA" id="ARBA00023284"/>
    </source>
</evidence>
<evidence type="ECO:0000256" key="1">
    <source>
        <dbReference type="ARBA" id="ARBA00004196"/>
    </source>
</evidence>
<dbReference type="GO" id="GO:0016209">
    <property type="term" value="F:antioxidant activity"/>
    <property type="evidence" value="ECO:0007669"/>
    <property type="project" value="InterPro"/>
</dbReference>
<dbReference type="SUPFAM" id="SSF52833">
    <property type="entry name" value="Thioredoxin-like"/>
    <property type="match status" value="1"/>
</dbReference>
<evidence type="ECO:0000313" key="7">
    <source>
        <dbReference type="EMBL" id="MCH4292749.1"/>
    </source>
</evidence>
<dbReference type="GO" id="GO:0030313">
    <property type="term" value="C:cell envelope"/>
    <property type="evidence" value="ECO:0007669"/>
    <property type="project" value="UniProtKB-SubCell"/>
</dbReference>
<feature type="signal peptide" evidence="5">
    <location>
        <begin position="1"/>
        <end position="17"/>
    </location>
</feature>
<evidence type="ECO:0000256" key="5">
    <source>
        <dbReference type="SAM" id="SignalP"/>
    </source>
</evidence>
<feature type="domain" description="Thioredoxin" evidence="6">
    <location>
        <begin position="44"/>
        <end position="185"/>
    </location>
</feature>
<dbReference type="InterPro" id="IPR013766">
    <property type="entry name" value="Thioredoxin_domain"/>
</dbReference>
<dbReference type="PANTHER" id="PTHR42852">
    <property type="entry name" value="THIOL:DISULFIDE INTERCHANGE PROTEIN DSBE"/>
    <property type="match status" value="1"/>
</dbReference>
<gene>
    <name evidence="7" type="ORF">MJ923_00355</name>
</gene>
<dbReference type="PROSITE" id="PS51352">
    <property type="entry name" value="THIOREDOXIN_2"/>
    <property type="match status" value="1"/>
</dbReference>
<dbReference type="GO" id="GO:0017004">
    <property type="term" value="P:cytochrome complex assembly"/>
    <property type="evidence" value="ECO:0007669"/>
    <property type="project" value="UniProtKB-KW"/>
</dbReference>
<dbReference type="Pfam" id="PF00578">
    <property type="entry name" value="AhpC-TSA"/>
    <property type="match status" value="1"/>
</dbReference>
<dbReference type="Gene3D" id="3.40.30.10">
    <property type="entry name" value="Glutaredoxin"/>
    <property type="match status" value="1"/>
</dbReference>